<dbReference type="FunFam" id="3.30.160.60:FF:001289">
    <property type="entry name" value="Zinc finger protein 574"/>
    <property type="match status" value="1"/>
</dbReference>
<reference evidence="13" key="2">
    <citation type="journal article" date="2023" name="Commun. Biol.">
        <title>Intrasexual cuticular hydrocarbon dimorphism in a wasp sheds light on hydrocarbon biosynthesis genes in Hymenoptera.</title>
        <authorList>
            <person name="Moris V.C."/>
            <person name="Podsiadlowski L."/>
            <person name="Martin S."/>
            <person name="Oeyen J.P."/>
            <person name="Donath A."/>
            <person name="Petersen M."/>
            <person name="Wilbrandt J."/>
            <person name="Misof B."/>
            <person name="Liedtke D."/>
            <person name="Thamm M."/>
            <person name="Scheiner R."/>
            <person name="Schmitt T."/>
            <person name="Niehuis O."/>
        </authorList>
    </citation>
    <scope>NUCLEOTIDE SEQUENCE</scope>
    <source>
        <strain evidence="13">GBR_01_08_01A</strain>
    </source>
</reference>
<keyword evidence="14" id="KW-1185">Reference proteome</keyword>
<feature type="region of interest" description="Disordered" evidence="11">
    <location>
        <begin position="132"/>
        <end position="155"/>
    </location>
</feature>
<feature type="compositionally biased region" description="Pro residues" evidence="11">
    <location>
        <begin position="1606"/>
        <end position="1638"/>
    </location>
</feature>
<feature type="domain" description="C2H2-type" evidence="12">
    <location>
        <begin position="1757"/>
        <end position="1784"/>
    </location>
</feature>
<feature type="domain" description="C2H2-type" evidence="12">
    <location>
        <begin position="582"/>
        <end position="609"/>
    </location>
</feature>
<evidence type="ECO:0000256" key="5">
    <source>
        <dbReference type="ARBA" id="ARBA00022833"/>
    </source>
</evidence>
<keyword evidence="9" id="KW-0539">Nucleus</keyword>
<feature type="domain" description="C2H2-type" evidence="12">
    <location>
        <begin position="381"/>
        <end position="409"/>
    </location>
</feature>
<feature type="domain" description="C2H2-type" evidence="12">
    <location>
        <begin position="713"/>
        <end position="740"/>
    </location>
</feature>
<evidence type="ECO:0000256" key="1">
    <source>
        <dbReference type="ARBA" id="ARBA00004123"/>
    </source>
</evidence>
<dbReference type="FunFam" id="3.30.160.60:FF:000965">
    <property type="entry name" value="Neurotrophin receptor-interacting factor homolog"/>
    <property type="match status" value="1"/>
</dbReference>
<dbReference type="GO" id="GO:0008270">
    <property type="term" value="F:zinc ion binding"/>
    <property type="evidence" value="ECO:0007669"/>
    <property type="project" value="UniProtKB-KW"/>
</dbReference>
<feature type="domain" description="C2H2-type" evidence="12">
    <location>
        <begin position="1431"/>
        <end position="1458"/>
    </location>
</feature>
<evidence type="ECO:0000256" key="9">
    <source>
        <dbReference type="ARBA" id="ARBA00023242"/>
    </source>
</evidence>
<dbReference type="PANTHER" id="PTHR24399">
    <property type="entry name" value="ZINC FINGER AND BTB DOMAIN-CONTAINING"/>
    <property type="match status" value="1"/>
</dbReference>
<evidence type="ECO:0000256" key="6">
    <source>
        <dbReference type="ARBA" id="ARBA00023015"/>
    </source>
</evidence>
<comment type="caution">
    <text evidence="13">The sequence shown here is derived from an EMBL/GenBank/DDBJ whole genome shotgun (WGS) entry which is preliminary data.</text>
</comment>
<dbReference type="PROSITE" id="PS00028">
    <property type="entry name" value="ZINC_FINGER_C2H2_1"/>
    <property type="match status" value="26"/>
</dbReference>
<feature type="region of interest" description="Disordered" evidence="11">
    <location>
        <begin position="1591"/>
        <end position="1639"/>
    </location>
</feature>
<feature type="domain" description="C2H2-type" evidence="12">
    <location>
        <begin position="413"/>
        <end position="441"/>
    </location>
</feature>
<protein>
    <recommendedName>
        <fullName evidence="12">C2H2-type domain-containing protein</fullName>
    </recommendedName>
</protein>
<feature type="domain" description="C2H2-type" evidence="12">
    <location>
        <begin position="282"/>
        <end position="309"/>
    </location>
</feature>
<feature type="compositionally biased region" description="Low complexity" evidence="11">
    <location>
        <begin position="1591"/>
        <end position="1605"/>
    </location>
</feature>
<keyword evidence="3" id="KW-0677">Repeat</keyword>
<organism evidence="13 14">
    <name type="scientific">Odynerus spinipes</name>
    <dbReference type="NCBI Taxonomy" id="1348599"/>
    <lineage>
        <taxon>Eukaryota</taxon>
        <taxon>Metazoa</taxon>
        <taxon>Ecdysozoa</taxon>
        <taxon>Arthropoda</taxon>
        <taxon>Hexapoda</taxon>
        <taxon>Insecta</taxon>
        <taxon>Pterygota</taxon>
        <taxon>Neoptera</taxon>
        <taxon>Endopterygota</taxon>
        <taxon>Hymenoptera</taxon>
        <taxon>Apocrita</taxon>
        <taxon>Aculeata</taxon>
        <taxon>Vespoidea</taxon>
        <taxon>Vespidae</taxon>
        <taxon>Eumeninae</taxon>
        <taxon>Odynerus</taxon>
    </lineage>
</organism>
<feature type="domain" description="C2H2-type" evidence="12">
    <location>
        <begin position="769"/>
        <end position="796"/>
    </location>
</feature>
<accession>A0AAD9VS96</accession>
<dbReference type="FunFam" id="3.30.160.60:FF:000145">
    <property type="entry name" value="Zinc finger protein 574"/>
    <property type="match status" value="2"/>
</dbReference>
<feature type="domain" description="C2H2-type" evidence="12">
    <location>
        <begin position="167"/>
        <end position="194"/>
    </location>
</feature>
<dbReference type="InterPro" id="IPR013087">
    <property type="entry name" value="Znf_C2H2_type"/>
</dbReference>
<dbReference type="FunFam" id="3.30.160.60:FF:002169">
    <property type="entry name" value="Zgc:174573"/>
    <property type="match status" value="1"/>
</dbReference>
<sequence length="1852" mass="207726">MLTEQIVVSESSNGDALPLGFITTEDGRTLLAVAEHEDGILAIMQTPVAFMQQNNIISSPLLKTMDGNMIVHPPFFQISIEGVTGIQQGTILPIQTLEAVPAILEDVPNRVQPTNPTSANLAINNKEQHFSSKLNATQLPPEKNSTKRNPGRPRKNDIISCHSVDDMRCNICGQDFDKQSLYRKHMDQHAEEKPHRCPKCSASFNIPTNFTLHMATHNTGEPKCPECGRKFARMASLKSHMLLHVKEENLFCTECEDAFPTKAQLDAHLKLHGERSLTEEARKCKLCNKQFVQPALYRLHIREHYKLRTKIVKQTKKGTKHKIMYKCTICLKSFQKPSQLMRHIRVHTGEKPFKCTVCGRAFTQKGSLQIHMWQHDGIRPHICTLCNARFSQKGNLNAHILRVHSAPEGESIYGCTYCPCIFKKLGSLNGHMKRMHSNLAEENTAKCDSSTEADMRATVDSVISQLASLESGITNVTNAPPSGATIENRNDILQEALNNSGLPSKEKNPTNEIIDSKKAEAKTTYVTLLDRAPDGSMRKYLTIKQRCIGNIRWYACSFCHKEFKKPSDLIRHLRVHTQEKPFKCSYCFRSFALKSTMIAHERTHAGTKKYACGSCDKTFACHSSLTTHTRLHTKPHKCTVCDKSFSSTAVLKSHMKSHSKGKSNLSPEAESLVPQIVLQEPLVISDAGNKISVAHVQSKQKHVYDSADVARPHKCWVCHAAFRKISHLKQHYRRHTGERPFKCTKCDRRFTSNSVLKSHLHTHDDARPYSCTVCNTKFSTQSSMKRHLVTHSNKRPFMCPYCHKTFKTSVNCRKHMKIHKHELAQRQLEQQKKQQQTKDVPRSSSKEKGSNLPENIALPEEMEVSFQPQMAPDFALAFSDQFQNIAEKEKTFLTTDRIQPVLNSNLSTNLSTNLPTIETNNLVTPQTLRTDEAATITIPNYTGDQSLTPESIREIEETFNQQLFNIGMNLGLGSNLSRQIDDTNANSLEQREQPVLNIIYDNNKNLEPSTNTMFTSQFDSFDISQITLQSDAEMDIGLSTENSANMANILPRSMQERQEIGTTITITNNVNDNQIGKTAKKVMILGSKETGSDALKLLQSCPRYSKVTAKADTPEAADIEIMDITDAAEIQMINDSNKKHQESIVCHEHGSNTLHLKCDLNNENYQDTLQLNTHSKLHSPSEIYTNINGSVNNIQCESLLQCHICSEQDFTTEELKEHLQTHRGTKGFQCTECSLKFCTSGGLSRHLKLHKSKEQWKCTICQQVFVSKAQLKSHNKMHDNSFIADVLKPDSSQKETIPMDTSLSIDSSSNYNISLNNKALQSDQISMDDKIALNDNMGTDSSVSEKVLLDTVAEKKIMDQIDGSIEKKEAKEYINKCKYCPKTFRKPSDLIRHIRTHTGERPYKCDHCSKSFAVKCTLDSHVKVHSGKKTFCCHVCNSLFATKGSLKVHMRLHTGSKPFRCPICELRFRTSGHRKVHLLKHVRQHKGTAKRKQKHMKVSAVAEATLDLEKSVEGVVHLVATDSGVSSNIDYSNLDTISIDANNLVNEINLNSDAMILNNNSIVSLNENNQIVANLHFLLANGLVTIQTDDTAQPVPQPATTATPSLPVPLPLPALLPPPTPQSSSPLPPSSTSPPPPLVSIVDEGIVQNETKLSEFVSAAPIQGTYIDTDIKHVVVTNETSTGTNLPIDQLSKESNIDVTQLEHTDIVTTKMEAVTKKQTSKGNSSKQRACDVCGKTFMKPYQVERHKRIHTGERPFKCDLCTKSFAQKATLQMHQKHHTGDRPHACPCCEFTFSQRGNLRTHLRRVHRLDLVSAKKLKTSQQVLSAKLIQNNINEAKILSLDDIAFVQFVK</sequence>
<feature type="domain" description="C2H2-type" evidence="12">
    <location>
        <begin position="741"/>
        <end position="768"/>
    </location>
</feature>
<feature type="domain" description="C2H2-type" evidence="12">
    <location>
        <begin position="325"/>
        <end position="352"/>
    </location>
</feature>
<evidence type="ECO:0000313" key="13">
    <source>
        <dbReference type="EMBL" id="KAK2584207.1"/>
    </source>
</evidence>
<feature type="domain" description="C2H2-type" evidence="12">
    <location>
        <begin position="636"/>
        <end position="663"/>
    </location>
</feature>
<reference evidence="13" key="1">
    <citation type="submission" date="2021-08" db="EMBL/GenBank/DDBJ databases">
        <authorList>
            <person name="Misof B."/>
            <person name="Oliver O."/>
            <person name="Podsiadlowski L."/>
            <person name="Donath A."/>
            <person name="Peters R."/>
            <person name="Mayer C."/>
            <person name="Rust J."/>
            <person name="Gunkel S."/>
            <person name="Lesny P."/>
            <person name="Martin S."/>
            <person name="Oeyen J.P."/>
            <person name="Petersen M."/>
            <person name="Panagiotis P."/>
            <person name="Wilbrandt J."/>
            <person name="Tanja T."/>
        </authorList>
    </citation>
    <scope>NUCLEOTIDE SEQUENCE</scope>
    <source>
        <strain evidence="13">GBR_01_08_01A</strain>
        <tissue evidence="13">Thorax + abdomen</tissue>
    </source>
</reference>
<feature type="domain" description="C2H2-type" evidence="12">
    <location>
        <begin position="1403"/>
        <end position="1430"/>
    </location>
</feature>
<keyword evidence="5" id="KW-0862">Zinc</keyword>
<keyword evidence="8" id="KW-0804">Transcription</keyword>
<proteinExistence type="predicted"/>
<feature type="compositionally biased region" description="Basic and acidic residues" evidence="11">
    <location>
        <begin position="839"/>
        <end position="849"/>
    </location>
</feature>
<feature type="domain" description="C2H2-type" evidence="12">
    <location>
        <begin position="1375"/>
        <end position="1402"/>
    </location>
</feature>
<feature type="domain" description="C2H2-type" evidence="12">
    <location>
        <begin position="797"/>
        <end position="824"/>
    </location>
</feature>
<dbReference type="FunFam" id="3.30.160.60:FF:000385">
    <property type="entry name" value="Zinc finger protein 236 variant"/>
    <property type="match status" value="1"/>
</dbReference>
<feature type="domain" description="C2H2-type" evidence="12">
    <location>
        <begin position="222"/>
        <end position="249"/>
    </location>
</feature>
<dbReference type="SMART" id="SM00355">
    <property type="entry name" value="ZnF_C2H2"/>
    <property type="match status" value="28"/>
</dbReference>
<dbReference type="Proteomes" id="UP001258017">
    <property type="component" value="Unassembled WGS sequence"/>
</dbReference>
<evidence type="ECO:0000256" key="11">
    <source>
        <dbReference type="SAM" id="MobiDB-lite"/>
    </source>
</evidence>
<evidence type="ECO:0000256" key="2">
    <source>
        <dbReference type="ARBA" id="ARBA00022723"/>
    </source>
</evidence>
<feature type="domain" description="C2H2-type" evidence="12">
    <location>
        <begin position="610"/>
        <end position="637"/>
    </location>
</feature>
<dbReference type="FunFam" id="3.30.160.60:FF:000621">
    <property type="entry name" value="FLT3-interacting zinc finger 1"/>
    <property type="match status" value="1"/>
</dbReference>
<evidence type="ECO:0000313" key="14">
    <source>
        <dbReference type="Proteomes" id="UP001258017"/>
    </source>
</evidence>
<dbReference type="FunFam" id="3.30.160.60:FF:000264">
    <property type="entry name" value="Zinc finger protein 236"/>
    <property type="match status" value="1"/>
</dbReference>
<keyword evidence="4 10" id="KW-0863">Zinc-finger</keyword>
<feature type="region of interest" description="Disordered" evidence="11">
    <location>
        <begin position="827"/>
        <end position="852"/>
    </location>
</feature>
<dbReference type="FunFam" id="3.30.160.60:FF:000045">
    <property type="entry name" value="ZFP69 zinc finger protein B"/>
    <property type="match status" value="2"/>
</dbReference>
<feature type="domain" description="C2H2-type" evidence="12">
    <location>
        <begin position="353"/>
        <end position="380"/>
    </location>
</feature>
<keyword evidence="7" id="KW-0238">DNA-binding</keyword>
<dbReference type="InterPro" id="IPR036236">
    <property type="entry name" value="Znf_C2H2_sf"/>
</dbReference>
<dbReference type="Pfam" id="PF00096">
    <property type="entry name" value="zf-C2H2"/>
    <property type="match status" value="15"/>
</dbReference>
<dbReference type="GO" id="GO:0001227">
    <property type="term" value="F:DNA-binding transcription repressor activity, RNA polymerase II-specific"/>
    <property type="evidence" value="ECO:0007669"/>
    <property type="project" value="TreeGrafter"/>
</dbReference>
<evidence type="ECO:0000259" key="12">
    <source>
        <dbReference type="PROSITE" id="PS50157"/>
    </source>
</evidence>
<dbReference type="Gene3D" id="3.30.160.60">
    <property type="entry name" value="Classic Zinc Finger"/>
    <property type="match status" value="21"/>
</dbReference>
<evidence type="ECO:0000256" key="7">
    <source>
        <dbReference type="ARBA" id="ARBA00023125"/>
    </source>
</evidence>
<feature type="domain" description="C2H2-type" evidence="12">
    <location>
        <begin position="1729"/>
        <end position="1756"/>
    </location>
</feature>
<dbReference type="PANTHER" id="PTHR24399:SF23">
    <property type="entry name" value="C2H2-TYPE DOMAIN-CONTAINING PROTEIN"/>
    <property type="match status" value="1"/>
</dbReference>
<comment type="subcellular location">
    <subcellularLocation>
        <location evidence="1">Nucleus</location>
    </subcellularLocation>
</comment>
<keyword evidence="2" id="KW-0479">Metal-binding</keyword>
<evidence type="ECO:0000256" key="10">
    <source>
        <dbReference type="PROSITE-ProRule" id="PRU00042"/>
    </source>
</evidence>
<name>A0AAD9VS96_9HYME</name>
<feature type="domain" description="C2H2-type" evidence="12">
    <location>
        <begin position="1785"/>
        <end position="1808"/>
    </location>
</feature>
<feature type="domain" description="C2H2-type" evidence="12">
    <location>
        <begin position="1228"/>
        <end position="1255"/>
    </location>
</feature>
<feature type="domain" description="C2H2-type" evidence="12">
    <location>
        <begin position="1200"/>
        <end position="1227"/>
    </location>
</feature>
<gene>
    <name evidence="13" type="ORF">KPH14_006627</name>
</gene>
<feature type="domain" description="C2H2-type" evidence="12">
    <location>
        <begin position="1256"/>
        <end position="1278"/>
    </location>
</feature>
<dbReference type="FunFam" id="3.30.160.60:FF:000130">
    <property type="entry name" value="Spalt-like transcription factor 4"/>
    <property type="match status" value="1"/>
</dbReference>
<dbReference type="Pfam" id="PF13912">
    <property type="entry name" value="zf-C2H2_6"/>
    <property type="match status" value="1"/>
</dbReference>
<feature type="domain" description="C2H2-type" evidence="12">
    <location>
        <begin position="554"/>
        <end position="581"/>
    </location>
</feature>
<dbReference type="FunFam" id="3.30.160.60:FF:000624">
    <property type="entry name" value="zinc finger protein 697"/>
    <property type="match status" value="1"/>
</dbReference>
<dbReference type="GO" id="GO:0005654">
    <property type="term" value="C:nucleoplasm"/>
    <property type="evidence" value="ECO:0007669"/>
    <property type="project" value="TreeGrafter"/>
</dbReference>
<feature type="domain" description="C2H2-type" evidence="12">
    <location>
        <begin position="195"/>
        <end position="222"/>
    </location>
</feature>
<evidence type="ECO:0000256" key="3">
    <source>
        <dbReference type="ARBA" id="ARBA00022737"/>
    </source>
</evidence>
<keyword evidence="6" id="KW-0805">Transcription regulation</keyword>
<dbReference type="EMBL" id="JAIFRP010000026">
    <property type="protein sequence ID" value="KAK2584207.1"/>
    <property type="molecule type" value="Genomic_DNA"/>
</dbReference>
<evidence type="ECO:0000256" key="4">
    <source>
        <dbReference type="ARBA" id="ARBA00022771"/>
    </source>
</evidence>
<feature type="domain" description="C2H2-type" evidence="12">
    <location>
        <begin position="250"/>
        <end position="272"/>
    </location>
</feature>
<dbReference type="PROSITE" id="PS50157">
    <property type="entry name" value="ZINC_FINGER_C2H2_2"/>
    <property type="match status" value="26"/>
</dbReference>
<dbReference type="FunFam" id="3.30.160.60:FF:000446">
    <property type="entry name" value="Zinc finger protein"/>
    <property type="match status" value="1"/>
</dbReference>
<evidence type="ECO:0000256" key="8">
    <source>
        <dbReference type="ARBA" id="ARBA00023163"/>
    </source>
</evidence>
<dbReference type="GO" id="GO:0000978">
    <property type="term" value="F:RNA polymerase II cis-regulatory region sequence-specific DNA binding"/>
    <property type="evidence" value="ECO:0007669"/>
    <property type="project" value="TreeGrafter"/>
</dbReference>
<dbReference type="SUPFAM" id="SSF57667">
    <property type="entry name" value="beta-beta-alpha zinc fingers"/>
    <property type="match status" value="13"/>
</dbReference>